<organism evidence="3 4">
    <name type="scientific">Kiloniella laminariae</name>
    <dbReference type="NCBI Taxonomy" id="454162"/>
    <lineage>
        <taxon>Bacteria</taxon>
        <taxon>Pseudomonadati</taxon>
        <taxon>Pseudomonadota</taxon>
        <taxon>Alphaproteobacteria</taxon>
        <taxon>Rhodospirillales</taxon>
        <taxon>Kiloniellaceae</taxon>
        <taxon>Kiloniella</taxon>
    </lineage>
</organism>
<dbReference type="SUPFAM" id="SSF50199">
    <property type="entry name" value="Staphylococcal nuclease"/>
    <property type="match status" value="1"/>
</dbReference>
<gene>
    <name evidence="3" type="ORF">O4H49_20325</name>
</gene>
<evidence type="ECO:0000256" key="1">
    <source>
        <dbReference type="SAM" id="Phobius"/>
    </source>
</evidence>
<keyword evidence="1" id="KW-1133">Transmembrane helix</keyword>
<dbReference type="Gene3D" id="2.40.50.90">
    <property type="match status" value="1"/>
</dbReference>
<sequence length="171" mass="19101">MMFKASGVLNVPCKTSHWRFRAPCPDHIRPYLGISISYLLFIIYYFFSSPAFADSKLSGAVTHVRDGDTIEVLSVPIRLQGLHAPELGTVAGDEASSFMRDLLKGQVVDCSLSGHKSYDRQIGVCWLNGHDLAEIIIGAGLARDCPRYSKGRYKKFETDTVKNWPLPKYCN</sequence>
<evidence type="ECO:0000313" key="4">
    <source>
        <dbReference type="Proteomes" id="UP001069802"/>
    </source>
</evidence>
<dbReference type="EMBL" id="JAPWGY010000020">
    <property type="protein sequence ID" value="MCZ4283142.1"/>
    <property type="molecule type" value="Genomic_DNA"/>
</dbReference>
<dbReference type="Pfam" id="PF00565">
    <property type="entry name" value="SNase"/>
    <property type="match status" value="1"/>
</dbReference>
<feature type="domain" description="TNase-like" evidence="2">
    <location>
        <begin position="55"/>
        <end position="143"/>
    </location>
</feature>
<proteinExistence type="predicted"/>
<name>A0ABT4LPY1_9PROT</name>
<dbReference type="SMART" id="SM00318">
    <property type="entry name" value="SNc"/>
    <property type="match status" value="1"/>
</dbReference>
<keyword evidence="1" id="KW-0472">Membrane</keyword>
<dbReference type="PROSITE" id="PS50830">
    <property type="entry name" value="TNASE_3"/>
    <property type="match status" value="1"/>
</dbReference>
<feature type="transmembrane region" description="Helical" evidence="1">
    <location>
        <begin position="28"/>
        <end position="47"/>
    </location>
</feature>
<keyword evidence="1" id="KW-0812">Transmembrane</keyword>
<reference evidence="3" key="1">
    <citation type="submission" date="2022-12" db="EMBL/GenBank/DDBJ databases">
        <title>Bacterial isolates from different developmental stages of Nematostella vectensis.</title>
        <authorList>
            <person name="Fraune S."/>
        </authorList>
    </citation>
    <scope>NUCLEOTIDE SEQUENCE</scope>
    <source>
        <strain evidence="3">G21630-S1</strain>
    </source>
</reference>
<comment type="caution">
    <text evidence="3">The sequence shown here is derived from an EMBL/GenBank/DDBJ whole genome shotgun (WGS) entry which is preliminary data.</text>
</comment>
<accession>A0ABT4LPY1</accession>
<protein>
    <submittedName>
        <fullName evidence="3">Thermonuclease family protein</fullName>
    </submittedName>
</protein>
<dbReference type="RefSeq" id="WP_269425262.1">
    <property type="nucleotide sequence ID" value="NZ_JAPWGY010000020.1"/>
</dbReference>
<evidence type="ECO:0000313" key="3">
    <source>
        <dbReference type="EMBL" id="MCZ4283142.1"/>
    </source>
</evidence>
<evidence type="ECO:0000259" key="2">
    <source>
        <dbReference type="PROSITE" id="PS50830"/>
    </source>
</evidence>
<dbReference type="Proteomes" id="UP001069802">
    <property type="component" value="Unassembled WGS sequence"/>
</dbReference>
<dbReference type="InterPro" id="IPR035437">
    <property type="entry name" value="SNase_OB-fold_sf"/>
</dbReference>
<keyword evidence="4" id="KW-1185">Reference proteome</keyword>
<dbReference type="InterPro" id="IPR016071">
    <property type="entry name" value="Staphylococal_nuclease_OB-fold"/>
</dbReference>